<name>A0A183DPZ2_9BILA</name>
<reference evidence="3" key="1">
    <citation type="submission" date="2016-06" db="UniProtKB">
        <authorList>
            <consortium name="WormBaseParasite"/>
        </authorList>
    </citation>
    <scope>IDENTIFICATION</scope>
</reference>
<keyword evidence="2" id="KW-1185">Reference proteome</keyword>
<reference evidence="1 2" key="2">
    <citation type="submission" date="2018-11" db="EMBL/GenBank/DDBJ databases">
        <authorList>
            <consortium name="Pathogen Informatics"/>
        </authorList>
    </citation>
    <scope>NUCLEOTIDE SEQUENCE [LARGE SCALE GENOMIC DNA]</scope>
</reference>
<dbReference type="EMBL" id="UYRT01078151">
    <property type="protein sequence ID" value="VDN17901.1"/>
    <property type="molecule type" value="Genomic_DNA"/>
</dbReference>
<organism evidence="3">
    <name type="scientific">Gongylonema pulchrum</name>
    <dbReference type="NCBI Taxonomy" id="637853"/>
    <lineage>
        <taxon>Eukaryota</taxon>
        <taxon>Metazoa</taxon>
        <taxon>Ecdysozoa</taxon>
        <taxon>Nematoda</taxon>
        <taxon>Chromadorea</taxon>
        <taxon>Rhabditida</taxon>
        <taxon>Spirurina</taxon>
        <taxon>Spiruromorpha</taxon>
        <taxon>Spiruroidea</taxon>
        <taxon>Gongylonematidae</taxon>
        <taxon>Gongylonema</taxon>
    </lineage>
</organism>
<sequence>MMKNCIILVIDDGEQYDCVTKGTALLGFGDFEKAACPAELPGLLLVLDEDQGSNILSTRHFLDSFPSYPETAKFPTLIFSTLQILDVAPTLVFSTLSRLNFPTLSPDFTSRRHLST</sequence>
<proteinExistence type="predicted"/>
<evidence type="ECO:0000313" key="3">
    <source>
        <dbReference type="WBParaSite" id="GPUH_0001079601-mRNA-1"/>
    </source>
</evidence>
<evidence type="ECO:0000313" key="1">
    <source>
        <dbReference type="EMBL" id="VDN17901.1"/>
    </source>
</evidence>
<accession>A0A183DPZ2</accession>
<gene>
    <name evidence="1" type="ORF">GPUH_LOCUS10783</name>
</gene>
<evidence type="ECO:0000313" key="2">
    <source>
        <dbReference type="Proteomes" id="UP000271098"/>
    </source>
</evidence>
<dbReference type="AlphaFoldDB" id="A0A183DPZ2"/>
<dbReference type="WBParaSite" id="GPUH_0001079601-mRNA-1">
    <property type="protein sequence ID" value="GPUH_0001079601-mRNA-1"/>
    <property type="gene ID" value="GPUH_0001079601"/>
</dbReference>
<dbReference type="Proteomes" id="UP000271098">
    <property type="component" value="Unassembled WGS sequence"/>
</dbReference>
<protein>
    <submittedName>
        <fullName evidence="3">DUF4347 domain-containing protein</fullName>
    </submittedName>
</protein>